<evidence type="ECO:0000256" key="5">
    <source>
        <dbReference type="SAM" id="Phobius"/>
    </source>
</evidence>
<dbReference type="Proteomes" id="UP000502136">
    <property type="component" value="Chromosome"/>
</dbReference>
<feature type="domain" description="Methyl-accepting transducer" evidence="6">
    <location>
        <begin position="229"/>
        <end position="465"/>
    </location>
</feature>
<keyword evidence="5" id="KW-0812">Transmembrane</keyword>
<protein>
    <submittedName>
        <fullName evidence="7">Methyl-accepting chemotaxis protein</fullName>
    </submittedName>
</protein>
<dbReference type="SMART" id="SM00283">
    <property type="entry name" value="MA"/>
    <property type="match status" value="1"/>
</dbReference>
<dbReference type="RefSeq" id="WP_168906264.1">
    <property type="nucleotide sequence ID" value="NZ_CP051428.1"/>
</dbReference>
<evidence type="ECO:0000313" key="7">
    <source>
        <dbReference type="EMBL" id="QJC50587.1"/>
    </source>
</evidence>
<evidence type="ECO:0000256" key="2">
    <source>
        <dbReference type="PROSITE-ProRule" id="PRU00284"/>
    </source>
</evidence>
<evidence type="ECO:0000256" key="4">
    <source>
        <dbReference type="SAM" id="MobiDB-lite"/>
    </source>
</evidence>
<dbReference type="EMBL" id="CP051428">
    <property type="protein sequence ID" value="QJC50587.1"/>
    <property type="molecule type" value="Genomic_DNA"/>
</dbReference>
<dbReference type="PROSITE" id="PS50111">
    <property type="entry name" value="CHEMOTAXIS_TRANSDUC_2"/>
    <property type="match status" value="1"/>
</dbReference>
<keyword evidence="8" id="KW-1185">Reference proteome</keyword>
<accession>A0A6H2GT62</accession>
<dbReference type="PANTHER" id="PTHR32089:SF112">
    <property type="entry name" value="LYSOZYME-LIKE PROTEIN-RELATED"/>
    <property type="match status" value="1"/>
</dbReference>
<proteinExistence type="predicted"/>
<gene>
    <name evidence="7" type="ORF">HGI30_02580</name>
</gene>
<reference evidence="7 8" key="1">
    <citation type="submission" date="2020-04" db="EMBL/GenBank/DDBJ databases">
        <title>Novel Paenibacillus strain UniB2 isolated from commercial digestive syrup.</title>
        <authorList>
            <person name="Thorat V."/>
            <person name="Kirdat K."/>
            <person name="Tiwarekar B."/>
            <person name="Yadav A."/>
        </authorList>
    </citation>
    <scope>NUCLEOTIDE SEQUENCE [LARGE SCALE GENOMIC DNA]</scope>
    <source>
        <strain evidence="7 8">UniB2</strain>
    </source>
</reference>
<feature type="transmembrane region" description="Helical" evidence="5">
    <location>
        <begin position="163"/>
        <end position="184"/>
    </location>
</feature>
<organism evidence="7 8">
    <name type="scientific">Paenibacillus albicereus</name>
    <dbReference type="NCBI Taxonomy" id="2726185"/>
    <lineage>
        <taxon>Bacteria</taxon>
        <taxon>Bacillati</taxon>
        <taxon>Bacillota</taxon>
        <taxon>Bacilli</taxon>
        <taxon>Bacillales</taxon>
        <taxon>Paenibacillaceae</taxon>
        <taxon>Paenibacillus</taxon>
    </lineage>
</organism>
<dbReference type="KEGG" id="palr:HGI30_02580"/>
<evidence type="ECO:0000256" key="1">
    <source>
        <dbReference type="ARBA" id="ARBA00023224"/>
    </source>
</evidence>
<keyword evidence="5" id="KW-0472">Membrane</keyword>
<feature type="coiled-coil region" evidence="3">
    <location>
        <begin position="184"/>
        <end position="211"/>
    </location>
</feature>
<dbReference type="Pfam" id="PF00015">
    <property type="entry name" value="MCPsignal"/>
    <property type="match status" value="1"/>
</dbReference>
<feature type="transmembrane region" description="Helical" evidence="5">
    <location>
        <begin position="83"/>
        <end position="105"/>
    </location>
</feature>
<evidence type="ECO:0000256" key="3">
    <source>
        <dbReference type="SAM" id="Coils"/>
    </source>
</evidence>
<name>A0A6H2GT62_9BACL</name>
<dbReference type="GO" id="GO:0007165">
    <property type="term" value="P:signal transduction"/>
    <property type="evidence" value="ECO:0007669"/>
    <property type="project" value="UniProtKB-KW"/>
</dbReference>
<dbReference type="InterPro" id="IPR004089">
    <property type="entry name" value="MCPsignal_dom"/>
</dbReference>
<evidence type="ECO:0000259" key="6">
    <source>
        <dbReference type="PROSITE" id="PS50111"/>
    </source>
</evidence>
<dbReference type="Gene3D" id="1.10.287.950">
    <property type="entry name" value="Methyl-accepting chemotaxis protein"/>
    <property type="match status" value="1"/>
</dbReference>
<feature type="transmembrane region" description="Helical" evidence="5">
    <location>
        <begin position="132"/>
        <end position="151"/>
    </location>
</feature>
<feature type="transmembrane region" description="Helical" evidence="5">
    <location>
        <begin position="55"/>
        <end position="76"/>
    </location>
</feature>
<feature type="region of interest" description="Disordered" evidence="4">
    <location>
        <begin position="509"/>
        <end position="544"/>
    </location>
</feature>
<dbReference type="SUPFAM" id="SSF58104">
    <property type="entry name" value="Methyl-accepting chemotaxis protein (MCP) signaling domain"/>
    <property type="match status" value="1"/>
</dbReference>
<dbReference type="GO" id="GO:0016020">
    <property type="term" value="C:membrane"/>
    <property type="evidence" value="ECO:0007669"/>
    <property type="project" value="InterPro"/>
</dbReference>
<keyword evidence="3" id="KW-0175">Coiled coil</keyword>
<feature type="transmembrane region" description="Helical" evidence="5">
    <location>
        <begin position="111"/>
        <end position="127"/>
    </location>
</feature>
<keyword evidence="1 2" id="KW-0807">Transducer</keyword>
<dbReference type="PANTHER" id="PTHR32089">
    <property type="entry name" value="METHYL-ACCEPTING CHEMOTAXIS PROTEIN MCPB"/>
    <property type="match status" value="1"/>
</dbReference>
<evidence type="ECO:0000313" key="8">
    <source>
        <dbReference type="Proteomes" id="UP000502136"/>
    </source>
</evidence>
<dbReference type="AlphaFoldDB" id="A0A6H2GT62"/>
<keyword evidence="5" id="KW-1133">Transmembrane helix</keyword>
<sequence length="544" mass="57075">MLDYRNRFMLRSAAALAMLSAAVHFLHRALGWFQTGMGHVMPGSAAPSGMAAEGSALSLNLLLAVPFLLLLAAIPFGRGRTGAAAWIAPALATLSLTFSSISIIAGSGGSVEFHFSIFMVLAIAAYYESMRLIALMTAVFAAQHVGGYLLAPELVFGASRYPFSMVLIHALFLLLTALFTCLQIRSKAREVSRLEAERRHKQEQLEGLLGRVQELSRTLDASASSVAGLSRESAAQSAEVGSGLAEAVRLQQRQQSAVEQAQAGLADIAAKARRAAEVTGGTQHKALAADAGLEEHRLGMESLLRQMEDAGVILRDTAASASGMVKASEAAEAMVDSVREMAEQTSLLALNASIEAARAGEAGRGFAVVAQEVRKLAARSGGTAEQMREIVRSMRLENERAASRIEEGLRASETAAVRAEQSLGQFRSLQQELLDMSGGIHALTDSIREMDAGCEAASSRMADIAAGADQTSRSAQRLALLSEQQRAASAQTDGEVRRIAVLASDLLAGSQGGGAAAGASEPEPGLDRRDSTGEAAGPGLRHPA</sequence>